<dbReference type="OrthoDB" id="5414547at2759"/>
<dbReference type="EMBL" id="MWPZ01000003">
    <property type="protein sequence ID" value="TID02178.1"/>
    <property type="molecule type" value="Genomic_DNA"/>
</dbReference>
<dbReference type="AlphaFoldDB" id="A0A4T0WAS5"/>
<gene>
    <name evidence="3" type="ORF">CH35J_004085</name>
</gene>
<dbReference type="GO" id="GO:0000466">
    <property type="term" value="P:maturation of 5.8S rRNA from tricistronic rRNA transcript (SSU-rRNA, 5.8S rRNA, LSU-rRNA)"/>
    <property type="evidence" value="ECO:0007669"/>
    <property type="project" value="TreeGrafter"/>
</dbReference>
<dbReference type="Pfam" id="PF20945">
    <property type="entry name" value="RMP1"/>
    <property type="match status" value="1"/>
</dbReference>
<feature type="compositionally biased region" description="Basic residues" evidence="1">
    <location>
        <begin position="240"/>
        <end position="255"/>
    </location>
</feature>
<sequence>MAPVDTADVDRPAVAALVPVLQIFDGFNHRNKNQHRVARWWARFDLLRRSVRRLHDALEARVRHRHAQSFKAPSKKSASKANAGVVIGNGNRRGNALDEHVTARARLLLDSIIPSSFLAFSQLAADNQHAALGLVLLGVLARINSTVAPLVPQQSERGGDMPMTNTSASHDAVTVKDQTPSELMDLGVAISRDQLKLAAKPAARRPRKDDWEAVTSTATKKKRNMLDVSDSESEPSSKLAKLKKPEKKPGKKKSKRGDEFSDLFSSLI</sequence>
<evidence type="ECO:0000259" key="2">
    <source>
        <dbReference type="Pfam" id="PF20945"/>
    </source>
</evidence>
<feature type="compositionally biased region" description="Basic residues" evidence="1">
    <location>
        <begin position="67"/>
        <end position="78"/>
    </location>
</feature>
<dbReference type="CDD" id="cd22573">
    <property type="entry name" value="RMP1_RBD"/>
    <property type="match status" value="1"/>
</dbReference>
<name>A0A4T0WAS5_9PEZI</name>
<proteinExistence type="predicted"/>
<feature type="region of interest" description="Disordered" evidence="1">
    <location>
        <begin position="199"/>
        <end position="268"/>
    </location>
</feature>
<evidence type="ECO:0000256" key="1">
    <source>
        <dbReference type="SAM" id="MobiDB-lite"/>
    </source>
</evidence>
<dbReference type="InterPro" id="IPR047205">
    <property type="entry name" value="RMP1"/>
</dbReference>
<feature type="region of interest" description="Disordered" evidence="1">
    <location>
        <begin position="152"/>
        <end position="177"/>
    </location>
</feature>
<evidence type="ECO:0000313" key="4">
    <source>
        <dbReference type="Proteomes" id="UP000305883"/>
    </source>
</evidence>
<dbReference type="GO" id="GO:0000172">
    <property type="term" value="C:ribonuclease MRP complex"/>
    <property type="evidence" value="ECO:0007669"/>
    <property type="project" value="InterPro"/>
</dbReference>
<comment type="caution">
    <text evidence="3">The sequence shown here is derived from an EMBL/GenBank/DDBJ whole genome shotgun (WGS) entry which is preliminary data.</text>
</comment>
<dbReference type="PANTHER" id="PTHR37792:SF1">
    <property type="entry name" value="RIBONUCLEASE MRP PROTEIN SUBUNIT RMP1"/>
    <property type="match status" value="1"/>
</dbReference>
<dbReference type="InterPro" id="IPR047204">
    <property type="entry name" value="RMP1_RBD"/>
</dbReference>
<dbReference type="Proteomes" id="UP000305883">
    <property type="component" value="Unassembled WGS sequence"/>
</dbReference>
<dbReference type="GO" id="GO:0042134">
    <property type="term" value="F:rRNA primary transcript binding"/>
    <property type="evidence" value="ECO:0007669"/>
    <property type="project" value="InterPro"/>
</dbReference>
<accession>A0A4T0WAS5</accession>
<organism evidence="3 4">
    <name type="scientific">Colletotrichum higginsianum</name>
    <dbReference type="NCBI Taxonomy" id="80884"/>
    <lineage>
        <taxon>Eukaryota</taxon>
        <taxon>Fungi</taxon>
        <taxon>Dikarya</taxon>
        <taxon>Ascomycota</taxon>
        <taxon>Pezizomycotina</taxon>
        <taxon>Sordariomycetes</taxon>
        <taxon>Hypocreomycetidae</taxon>
        <taxon>Glomerellales</taxon>
        <taxon>Glomerellaceae</taxon>
        <taxon>Colletotrichum</taxon>
        <taxon>Colletotrichum destructivum species complex</taxon>
    </lineage>
</organism>
<feature type="region of interest" description="Disordered" evidence="1">
    <location>
        <begin position="67"/>
        <end position="86"/>
    </location>
</feature>
<dbReference type="GO" id="GO:0000294">
    <property type="term" value="P:nuclear-transcribed mRNA catabolic process, RNase MRP-dependent"/>
    <property type="evidence" value="ECO:0007669"/>
    <property type="project" value="TreeGrafter"/>
</dbReference>
<dbReference type="PANTHER" id="PTHR37792">
    <property type="entry name" value="RIBONUCLEASE MRP PROTEIN SUBUNIT RMP1"/>
    <property type="match status" value="1"/>
</dbReference>
<feature type="domain" description="RNase MRP protein 1 RNA binding" evidence="2">
    <location>
        <begin position="27"/>
        <end position="142"/>
    </location>
</feature>
<evidence type="ECO:0000313" key="3">
    <source>
        <dbReference type="EMBL" id="TID02178.1"/>
    </source>
</evidence>
<protein>
    <submittedName>
        <fullName evidence="3">Ribonuclease MRP protein subunit rmp1</fullName>
    </submittedName>
</protein>
<reference evidence="3 4" key="1">
    <citation type="journal article" date="2019" name="Genome Biol. Evol.">
        <title>Genomic Plasticity Mediated by Transposable Elements in the Plant Pathogenic Fungus Colletotrichum higginsianum.</title>
        <authorList>
            <person name="Tsushima A."/>
            <person name="Gan P."/>
            <person name="Kumakura N."/>
            <person name="Narusaka M."/>
            <person name="Takano Y."/>
            <person name="Narusaka Y."/>
            <person name="Shirasu K."/>
        </authorList>
    </citation>
    <scope>NUCLEOTIDE SEQUENCE [LARGE SCALE GENOMIC DNA]</scope>
    <source>
        <strain evidence="3 4">MAFF305635-RFP</strain>
    </source>
</reference>